<dbReference type="PANTHER" id="PTHR14097">
    <property type="entry name" value="OXIDOREDUCTASE HTATIP2"/>
    <property type="match status" value="1"/>
</dbReference>
<dbReference type="InterPro" id="IPR036291">
    <property type="entry name" value="NAD(P)-bd_dom_sf"/>
</dbReference>
<proteinExistence type="predicted"/>
<evidence type="ECO:0000313" key="2">
    <source>
        <dbReference type="Proteomes" id="UP000197003"/>
    </source>
</evidence>
<organism evidence="1 2">
    <name type="scientific">Bdellovibrio bacteriovorus</name>
    <dbReference type="NCBI Taxonomy" id="959"/>
    <lineage>
        <taxon>Bacteria</taxon>
        <taxon>Pseudomonadati</taxon>
        <taxon>Bdellovibrionota</taxon>
        <taxon>Bdellovibrionia</taxon>
        <taxon>Bdellovibrionales</taxon>
        <taxon>Pseudobdellovibrionaceae</taxon>
        <taxon>Bdellovibrio</taxon>
    </lineage>
</organism>
<dbReference type="Gene3D" id="3.40.50.720">
    <property type="entry name" value="NAD(P)-binding Rossmann-like Domain"/>
    <property type="match status" value="1"/>
</dbReference>
<dbReference type="OrthoDB" id="5291990at2"/>
<name>A0A1Z3NA86_BDEBC</name>
<gene>
    <name evidence="1" type="ORF">B9G79_12860</name>
</gene>
<protein>
    <submittedName>
        <fullName evidence="1">Nucleoside-diphosphate sugar epimerase</fullName>
    </submittedName>
</protein>
<dbReference type="SUPFAM" id="SSF51735">
    <property type="entry name" value="NAD(P)-binding Rossmann-fold domains"/>
    <property type="match status" value="1"/>
</dbReference>
<dbReference type="PANTHER" id="PTHR14097:SF7">
    <property type="entry name" value="OXIDOREDUCTASE HTATIP2"/>
    <property type="match status" value="1"/>
</dbReference>
<sequence length="227" mass="25159">MGEALIYPTDICIAGATGLVGHELLLLLAHLDEVRSIKAISRSPMGRIPPHVENIIMDFDSLEQRKEVLKAGVFICCLGTTIKKAGSQEAFRKVDHDYVVNFAKVAEACGAQKFLVISAMGADAESSIFYNRVKGEMESELRKLKIPQIEIFRPSLILGDRKESRTGEEIAQKLSPLLNTLMVGPLKKYRAIKANTIARAMAIATLNFHPGFHVYESDHIQRIADQK</sequence>
<dbReference type="AlphaFoldDB" id="A0A1Z3NA86"/>
<dbReference type="Proteomes" id="UP000197003">
    <property type="component" value="Chromosome"/>
</dbReference>
<accession>A0A1Z3NA86</accession>
<reference evidence="1 2" key="1">
    <citation type="submission" date="2017-04" db="EMBL/GenBank/DDBJ databases">
        <title>Whole genome sequence of Bdellovibrio bacteriovorus strain SSB218315.</title>
        <authorList>
            <person name="Oyedara O."/>
            <person name="Rodriguez-Perez M.A."/>
        </authorList>
    </citation>
    <scope>NUCLEOTIDE SEQUENCE [LARGE SCALE GENOMIC DNA]</scope>
    <source>
        <strain evidence="1 2">SSB218315</strain>
    </source>
</reference>
<dbReference type="EMBL" id="CP020946">
    <property type="protein sequence ID" value="ASD64393.1"/>
    <property type="molecule type" value="Genomic_DNA"/>
</dbReference>
<evidence type="ECO:0000313" key="1">
    <source>
        <dbReference type="EMBL" id="ASD64393.1"/>
    </source>
</evidence>